<protein>
    <recommendedName>
        <fullName evidence="4">Peptidase S1 domain-containing protein</fullName>
    </recommendedName>
</protein>
<dbReference type="InterPro" id="IPR009003">
    <property type="entry name" value="Peptidase_S1_PA"/>
</dbReference>
<comment type="caution">
    <text evidence="2">The sequence shown here is derived from an EMBL/GenBank/DDBJ whole genome shotgun (WGS) entry which is preliminary data.</text>
</comment>
<dbReference type="PROSITE" id="PS51257">
    <property type="entry name" value="PROKAR_LIPOPROTEIN"/>
    <property type="match status" value="1"/>
</dbReference>
<feature type="chain" id="PRO_5009525777" description="Peptidase S1 domain-containing protein" evidence="1">
    <location>
        <begin position="27"/>
        <end position="255"/>
    </location>
</feature>
<name>A0A1F6NJI6_9BACT</name>
<evidence type="ECO:0000313" key="2">
    <source>
        <dbReference type="EMBL" id="OGH83995.1"/>
    </source>
</evidence>
<evidence type="ECO:0000313" key="3">
    <source>
        <dbReference type="Proteomes" id="UP000176300"/>
    </source>
</evidence>
<dbReference type="Proteomes" id="UP000176300">
    <property type="component" value="Unassembled WGS sequence"/>
</dbReference>
<dbReference type="Pfam" id="PF13365">
    <property type="entry name" value="Trypsin_2"/>
    <property type="match status" value="1"/>
</dbReference>
<evidence type="ECO:0000256" key="1">
    <source>
        <dbReference type="SAM" id="SignalP"/>
    </source>
</evidence>
<feature type="signal peptide" evidence="1">
    <location>
        <begin position="1"/>
        <end position="26"/>
    </location>
</feature>
<reference evidence="2 3" key="1">
    <citation type="journal article" date="2016" name="Nat. Commun.">
        <title>Thousands of microbial genomes shed light on interconnected biogeochemical processes in an aquifer system.</title>
        <authorList>
            <person name="Anantharaman K."/>
            <person name="Brown C.T."/>
            <person name="Hug L.A."/>
            <person name="Sharon I."/>
            <person name="Castelle C.J."/>
            <person name="Probst A.J."/>
            <person name="Thomas B.C."/>
            <person name="Singh A."/>
            <person name="Wilkins M.J."/>
            <person name="Karaoz U."/>
            <person name="Brodie E.L."/>
            <person name="Williams K.H."/>
            <person name="Hubbard S.S."/>
            <person name="Banfield J.F."/>
        </authorList>
    </citation>
    <scope>NUCLEOTIDE SEQUENCE [LARGE SCALE GENOMIC DNA]</scope>
</reference>
<dbReference type="AlphaFoldDB" id="A0A1F6NJI6"/>
<dbReference type="EMBL" id="MFQS01000006">
    <property type="protein sequence ID" value="OGH83995.1"/>
    <property type="molecule type" value="Genomic_DNA"/>
</dbReference>
<gene>
    <name evidence="2" type="ORF">A2373_01330</name>
</gene>
<dbReference type="Gene3D" id="2.40.10.120">
    <property type="match status" value="1"/>
</dbReference>
<accession>A0A1F6NJI6</accession>
<sequence>MFFANKIKLALLAGFIFLFAGCGHHAQPVRSSISFFRNTDAEHNLLLSSAKVLIEKTDGNGSTCSAFPYDLRKGKYLFVTSAHCVAKFDVGKEKIKIKAESIYLHFEFNNFLKENLFRAKIVAVGYKPIGDDFAILEAKIPMIIPVLYLSEKKAKIGEYILNVGYPKEARGHIFYGMVKHFGKIKYQTSFMVGGIKNGKGASGSAVMSVSSGRVLGILSSQLPIETGLELIFINADKFRKFEKRVMDGKYPYFKK</sequence>
<proteinExistence type="predicted"/>
<keyword evidence="1" id="KW-0732">Signal</keyword>
<evidence type="ECO:0008006" key="4">
    <source>
        <dbReference type="Google" id="ProtNLM"/>
    </source>
</evidence>
<dbReference type="SUPFAM" id="SSF50494">
    <property type="entry name" value="Trypsin-like serine proteases"/>
    <property type="match status" value="1"/>
</dbReference>
<organism evidence="2 3">
    <name type="scientific">Candidatus Magasanikbacteria bacterium RIFOXYB1_FULL_40_15</name>
    <dbReference type="NCBI Taxonomy" id="1798697"/>
    <lineage>
        <taxon>Bacteria</taxon>
        <taxon>Candidatus Magasanikiibacteriota</taxon>
    </lineage>
</organism>